<evidence type="ECO:0000313" key="10">
    <source>
        <dbReference type="Proteomes" id="UP000680656"/>
    </source>
</evidence>
<dbReference type="InterPro" id="IPR000620">
    <property type="entry name" value="EamA_dom"/>
</dbReference>
<dbReference type="AlphaFoldDB" id="A0A8E7B0V8"/>
<feature type="transmembrane region" description="Helical" evidence="7">
    <location>
        <begin position="211"/>
        <end position="233"/>
    </location>
</feature>
<dbReference type="GeneID" id="65097058"/>
<evidence type="ECO:0000256" key="4">
    <source>
        <dbReference type="ARBA" id="ARBA00022989"/>
    </source>
</evidence>
<organism evidence="9 10">
    <name type="scientific">Methanospirillum purgamenti</name>
    <dbReference type="NCBI Taxonomy" id="2834276"/>
    <lineage>
        <taxon>Archaea</taxon>
        <taxon>Methanobacteriati</taxon>
        <taxon>Methanobacteriota</taxon>
        <taxon>Stenosarchaea group</taxon>
        <taxon>Methanomicrobia</taxon>
        <taxon>Methanomicrobiales</taxon>
        <taxon>Methanospirillaceae</taxon>
        <taxon>Methanospirillum</taxon>
    </lineage>
</organism>
<protein>
    <submittedName>
        <fullName evidence="9">DMT family transporter</fullName>
    </submittedName>
</protein>
<evidence type="ECO:0000256" key="2">
    <source>
        <dbReference type="ARBA" id="ARBA00022475"/>
    </source>
</evidence>
<evidence type="ECO:0000256" key="1">
    <source>
        <dbReference type="ARBA" id="ARBA00004651"/>
    </source>
</evidence>
<feature type="transmembrane region" description="Helical" evidence="7">
    <location>
        <begin position="128"/>
        <end position="145"/>
    </location>
</feature>
<evidence type="ECO:0000256" key="3">
    <source>
        <dbReference type="ARBA" id="ARBA00022692"/>
    </source>
</evidence>
<name>A0A8E7B0V8_9EURY</name>
<dbReference type="EMBL" id="CP075546">
    <property type="protein sequence ID" value="QVV90355.1"/>
    <property type="molecule type" value="Genomic_DNA"/>
</dbReference>
<dbReference type="PANTHER" id="PTHR42920">
    <property type="entry name" value="OS03G0707200 PROTEIN-RELATED"/>
    <property type="match status" value="1"/>
</dbReference>
<feature type="transmembrane region" description="Helical" evidence="7">
    <location>
        <begin position="185"/>
        <end position="205"/>
    </location>
</feature>
<feature type="domain" description="EamA" evidence="8">
    <location>
        <begin position="8"/>
        <end position="144"/>
    </location>
</feature>
<evidence type="ECO:0000256" key="6">
    <source>
        <dbReference type="SAM" id="MobiDB-lite"/>
    </source>
</evidence>
<keyword evidence="4 7" id="KW-1133">Transmembrane helix</keyword>
<dbReference type="GO" id="GO:0005886">
    <property type="term" value="C:plasma membrane"/>
    <property type="evidence" value="ECO:0007669"/>
    <property type="project" value="UniProtKB-SubCell"/>
</dbReference>
<evidence type="ECO:0000256" key="7">
    <source>
        <dbReference type="SAM" id="Phobius"/>
    </source>
</evidence>
<proteinExistence type="predicted"/>
<feature type="compositionally biased region" description="Basic and acidic residues" evidence="6">
    <location>
        <begin position="327"/>
        <end position="354"/>
    </location>
</feature>
<dbReference type="InterPro" id="IPR037185">
    <property type="entry name" value="EmrE-like"/>
</dbReference>
<feature type="transmembrane region" description="Helical" evidence="7">
    <location>
        <begin position="34"/>
        <end position="53"/>
    </location>
</feature>
<keyword evidence="5 7" id="KW-0472">Membrane</keyword>
<feature type="domain" description="EamA" evidence="8">
    <location>
        <begin position="156"/>
        <end position="286"/>
    </location>
</feature>
<sequence length="354" mass="37724">MQPSNRDAILMALLAAALFGAVIPASRILLFDIGPVTLVGLLYLGAGAGGLLIRRFTNPEGTTESPIRRIDLPWLLGIIAFGSIIGPILCMIGLTTTPASTASLLINAELAFTTLIAVIGFREPLRRRGLYAITAVALGGLILSYDPAGTFGLSAGSLLIILACFCWGLDNNFTRVISGKEPAQIVMVKGFVAGIFSVSLGYAIGETAPSLTIIPAVLLIGCLGYGVSIFFVIRAMRVLGSARTGALFATAPFIGLVLSLPLPGENPGLQILLSLPLMAAGAWLIATEEHGHRHIHDSSSHEHRHSHEDGHHSHHHDSAMKGVVHAHTHEHEQVEHIHPHTPDLHHFHDHDEGE</sequence>
<dbReference type="PANTHER" id="PTHR42920:SF11">
    <property type="entry name" value="INNER MEMBRANE PROTEIN YTFF"/>
    <property type="match status" value="1"/>
</dbReference>
<feature type="transmembrane region" description="Helical" evidence="7">
    <location>
        <begin position="268"/>
        <end position="286"/>
    </location>
</feature>
<comment type="subcellular location">
    <subcellularLocation>
        <location evidence="1">Cell membrane</location>
        <topology evidence="1">Multi-pass membrane protein</topology>
    </subcellularLocation>
</comment>
<dbReference type="RefSeq" id="WP_214421126.1">
    <property type="nucleotide sequence ID" value="NZ_CP075546.1"/>
</dbReference>
<evidence type="ECO:0000313" key="9">
    <source>
        <dbReference type="EMBL" id="QVV90355.1"/>
    </source>
</evidence>
<dbReference type="Proteomes" id="UP000680656">
    <property type="component" value="Chromosome"/>
</dbReference>
<dbReference type="SUPFAM" id="SSF103481">
    <property type="entry name" value="Multidrug resistance efflux transporter EmrE"/>
    <property type="match status" value="2"/>
</dbReference>
<feature type="transmembrane region" description="Helical" evidence="7">
    <location>
        <begin position="245"/>
        <end position="262"/>
    </location>
</feature>
<dbReference type="KEGG" id="mrtj:KHC33_07700"/>
<reference evidence="9 10" key="1">
    <citation type="submission" date="2021-05" db="EMBL/GenBank/DDBJ databases">
        <title>A novel Methanospirillum isolate from a pyrite-forming mixed culture.</title>
        <authorList>
            <person name="Bunk B."/>
            <person name="Sproer C."/>
            <person name="Spring S."/>
            <person name="Pester M."/>
        </authorList>
    </citation>
    <scope>NUCLEOTIDE SEQUENCE [LARGE SCALE GENOMIC DNA]</scope>
    <source>
        <strain evidence="9 10">J.3.6.1-F.2.7.3</strain>
    </source>
</reference>
<keyword evidence="3 7" id="KW-0812">Transmembrane</keyword>
<feature type="transmembrane region" description="Helical" evidence="7">
    <location>
        <begin position="100"/>
        <end position="121"/>
    </location>
</feature>
<feature type="transmembrane region" description="Helical" evidence="7">
    <location>
        <begin position="151"/>
        <end position="173"/>
    </location>
</feature>
<evidence type="ECO:0000256" key="5">
    <source>
        <dbReference type="ARBA" id="ARBA00023136"/>
    </source>
</evidence>
<dbReference type="InterPro" id="IPR051258">
    <property type="entry name" value="Diverse_Substrate_Transporter"/>
</dbReference>
<gene>
    <name evidence="9" type="ORF">KHC33_07700</name>
</gene>
<feature type="transmembrane region" description="Helical" evidence="7">
    <location>
        <begin position="74"/>
        <end position="94"/>
    </location>
</feature>
<evidence type="ECO:0000259" key="8">
    <source>
        <dbReference type="Pfam" id="PF00892"/>
    </source>
</evidence>
<feature type="compositionally biased region" description="Basic and acidic residues" evidence="6">
    <location>
        <begin position="293"/>
        <end position="319"/>
    </location>
</feature>
<feature type="region of interest" description="Disordered" evidence="6">
    <location>
        <begin position="293"/>
        <end position="354"/>
    </location>
</feature>
<keyword evidence="10" id="KW-1185">Reference proteome</keyword>
<keyword evidence="2" id="KW-1003">Cell membrane</keyword>
<dbReference type="Pfam" id="PF00892">
    <property type="entry name" value="EamA"/>
    <property type="match status" value="2"/>
</dbReference>
<accession>A0A8E7B0V8</accession>